<proteinExistence type="predicted"/>
<dbReference type="AlphaFoldDB" id="A0A2T2N593"/>
<dbReference type="OrthoDB" id="2951834at2759"/>
<keyword evidence="2" id="KW-1185">Reference proteome</keyword>
<gene>
    <name evidence="1" type="ORF">BS50DRAFT_506264</name>
</gene>
<dbReference type="EMBL" id="KZ678148">
    <property type="protein sequence ID" value="PSN60559.1"/>
    <property type="molecule type" value="Genomic_DNA"/>
</dbReference>
<dbReference type="Proteomes" id="UP000240883">
    <property type="component" value="Unassembled WGS sequence"/>
</dbReference>
<evidence type="ECO:0000313" key="1">
    <source>
        <dbReference type="EMBL" id="PSN60559.1"/>
    </source>
</evidence>
<name>A0A2T2N593_CORCC</name>
<evidence type="ECO:0008006" key="3">
    <source>
        <dbReference type="Google" id="ProtNLM"/>
    </source>
</evidence>
<sequence length="375" mass="43773">MQVNVGQADVDLDLTILSVEDRQEPDMLRKLPTEIRLMIFRLLLVIPRRIFCGAREFSSLCFSECDNFHLPIPWQILATCWQYFSEAMPIMYGENDIAFFTGRKSKAGKFIRFPVAIRYMPFLRHLSIYFSVDSPKSDAARRLGHFLTAIQRQLHTLAIVAASERFFEERSLWYVVYCDHPLAKAISKLVSSTTVAHLKIRTHNGAMFYPSWVRYIETTFKQNRDPAKSLIEFSCSCSCNQWVIRPQNWRICYHCGWPKEWLYCKEMEIPVMAADLECSQTRLMEMEDRLFELGILPGNETDEEVDRSGPYATGRPVEDTYDDDLPAFHSGALLPEQRRKYRGESATPATWRFKQTKLHDFFTVLPYDGYFNIDQ</sequence>
<evidence type="ECO:0000313" key="2">
    <source>
        <dbReference type="Proteomes" id="UP000240883"/>
    </source>
</evidence>
<protein>
    <recommendedName>
        <fullName evidence="3">F-box domain-containing protein</fullName>
    </recommendedName>
</protein>
<reference evidence="1 2" key="1">
    <citation type="journal article" date="2018" name="Front. Microbiol.">
        <title>Genome-Wide Analysis of Corynespora cassiicola Leaf Fall Disease Putative Effectors.</title>
        <authorList>
            <person name="Lopez D."/>
            <person name="Ribeiro S."/>
            <person name="Label P."/>
            <person name="Fumanal B."/>
            <person name="Venisse J.S."/>
            <person name="Kohler A."/>
            <person name="de Oliveira R.R."/>
            <person name="Labutti K."/>
            <person name="Lipzen A."/>
            <person name="Lail K."/>
            <person name="Bauer D."/>
            <person name="Ohm R.A."/>
            <person name="Barry K.W."/>
            <person name="Spatafora J."/>
            <person name="Grigoriev I.V."/>
            <person name="Martin F.M."/>
            <person name="Pujade-Renaud V."/>
        </authorList>
    </citation>
    <scope>NUCLEOTIDE SEQUENCE [LARGE SCALE GENOMIC DNA]</scope>
    <source>
        <strain evidence="1 2">Philippines</strain>
    </source>
</reference>
<accession>A0A2T2N593</accession>
<organism evidence="1 2">
    <name type="scientific">Corynespora cassiicola Philippines</name>
    <dbReference type="NCBI Taxonomy" id="1448308"/>
    <lineage>
        <taxon>Eukaryota</taxon>
        <taxon>Fungi</taxon>
        <taxon>Dikarya</taxon>
        <taxon>Ascomycota</taxon>
        <taxon>Pezizomycotina</taxon>
        <taxon>Dothideomycetes</taxon>
        <taxon>Pleosporomycetidae</taxon>
        <taxon>Pleosporales</taxon>
        <taxon>Corynesporascaceae</taxon>
        <taxon>Corynespora</taxon>
    </lineage>
</organism>